<dbReference type="EMBL" id="DXHP01000161">
    <property type="protein sequence ID" value="HIW07087.1"/>
    <property type="molecule type" value="Genomic_DNA"/>
</dbReference>
<evidence type="ECO:0000256" key="1">
    <source>
        <dbReference type="ARBA" id="ARBA00003761"/>
    </source>
</evidence>
<comment type="caution">
    <text evidence="6">The sequence shown here is derived from an EMBL/GenBank/DDBJ whole genome shotgun (WGS) entry which is preliminary data.</text>
</comment>
<comment type="pathway">
    <text evidence="4">Lipid metabolism; fatty acid biosynthesis.</text>
</comment>
<dbReference type="GO" id="GO:0006633">
    <property type="term" value="P:fatty acid biosynthetic process"/>
    <property type="evidence" value="ECO:0007669"/>
    <property type="project" value="UniProtKB-KW"/>
</dbReference>
<name>A0A9D1Q5P9_9GAMM</name>
<keyword evidence="4" id="KW-0444">Lipid biosynthesis</keyword>
<accession>A0A9D1Q5P9</accession>
<dbReference type="PROSITE" id="PS50968">
    <property type="entry name" value="BIOTINYL_LIPOYL"/>
    <property type="match status" value="1"/>
</dbReference>
<dbReference type="SUPFAM" id="SSF51230">
    <property type="entry name" value="Single hybrid motif"/>
    <property type="match status" value="1"/>
</dbReference>
<dbReference type="CDD" id="cd06850">
    <property type="entry name" value="biotinyl_domain"/>
    <property type="match status" value="1"/>
</dbReference>
<proteinExistence type="predicted"/>
<gene>
    <name evidence="6" type="ORF">H9889_07150</name>
</gene>
<evidence type="ECO:0000313" key="6">
    <source>
        <dbReference type="EMBL" id="HIW07087.1"/>
    </source>
</evidence>
<evidence type="ECO:0000256" key="4">
    <source>
        <dbReference type="RuleBase" id="RU364072"/>
    </source>
</evidence>
<dbReference type="PANTHER" id="PTHR45266">
    <property type="entry name" value="OXALOACETATE DECARBOXYLASE ALPHA CHAIN"/>
    <property type="match status" value="1"/>
</dbReference>
<dbReference type="Proteomes" id="UP000823934">
    <property type="component" value="Unassembled WGS sequence"/>
</dbReference>
<keyword evidence="4" id="KW-0443">Lipid metabolism</keyword>
<reference evidence="6" key="1">
    <citation type="journal article" date="2021" name="PeerJ">
        <title>Extensive microbial diversity within the chicken gut microbiome revealed by metagenomics and culture.</title>
        <authorList>
            <person name="Gilroy R."/>
            <person name="Ravi A."/>
            <person name="Getino M."/>
            <person name="Pursley I."/>
            <person name="Horton D.L."/>
            <person name="Alikhan N.F."/>
            <person name="Baker D."/>
            <person name="Gharbi K."/>
            <person name="Hall N."/>
            <person name="Watson M."/>
            <person name="Adriaenssens E.M."/>
            <person name="Foster-Nyarko E."/>
            <person name="Jarju S."/>
            <person name="Secka A."/>
            <person name="Antonio M."/>
            <person name="Oren A."/>
            <person name="Chaudhuri R.R."/>
            <person name="La Ragione R."/>
            <person name="Hildebrand F."/>
            <person name="Pallen M.J."/>
        </authorList>
    </citation>
    <scope>NUCLEOTIDE SEQUENCE</scope>
    <source>
        <strain evidence="6">CHK160-9182</strain>
    </source>
</reference>
<dbReference type="InterPro" id="IPR001249">
    <property type="entry name" value="AcCoA_biotinCC"/>
</dbReference>
<dbReference type="PANTHER" id="PTHR45266:SF3">
    <property type="entry name" value="OXALOACETATE DECARBOXYLASE ALPHA CHAIN"/>
    <property type="match status" value="1"/>
</dbReference>
<dbReference type="PRINTS" id="PR01071">
    <property type="entry name" value="ACOABIOTINCC"/>
</dbReference>
<dbReference type="InterPro" id="IPR011053">
    <property type="entry name" value="Single_hybrid_motif"/>
</dbReference>
<dbReference type="GO" id="GO:0009317">
    <property type="term" value="C:acetyl-CoA carboxylase complex"/>
    <property type="evidence" value="ECO:0007669"/>
    <property type="project" value="InterPro"/>
</dbReference>
<feature type="domain" description="Lipoyl-binding" evidence="5">
    <location>
        <begin position="1"/>
        <end position="76"/>
    </location>
</feature>
<evidence type="ECO:0000256" key="2">
    <source>
        <dbReference type="ARBA" id="ARBA00017562"/>
    </source>
</evidence>
<dbReference type="Gene3D" id="2.40.50.100">
    <property type="match status" value="1"/>
</dbReference>
<dbReference type="AlphaFoldDB" id="A0A9D1Q5P9"/>
<sequence length="77" mass="8266">MEVLSPMPGIFYRRPSPEAACYIEIGQSVQEGDVLGLIEVMKQYSELTADTSGVIEAILVEDGDAVEAGQPIVVIRA</sequence>
<evidence type="ECO:0000259" key="5">
    <source>
        <dbReference type="PROSITE" id="PS50968"/>
    </source>
</evidence>
<dbReference type="GO" id="GO:0003989">
    <property type="term" value="F:acetyl-CoA carboxylase activity"/>
    <property type="evidence" value="ECO:0007669"/>
    <property type="project" value="InterPro"/>
</dbReference>
<organism evidence="6 7">
    <name type="scientific">Candidatus Ignatzschineria merdigallinarum</name>
    <dbReference type="NCBI Taxonomy" id="2838621"/>
    <lineage>
        <taxon>Bacteria</taxon>
        <taxon>Pseudomonadati</taxon>
        <taxon>Pseudomonadota</taxon>
        <taxon>Gammaproteobacteria</taxon>
        <taxon>Cardiobacteriales</taxon>
        <taxon>Ignatzschineriaceae</taxon>
        <taxon>Ignatzschineria</taxon>
    </lineage>
</organism>
<evidence type="ECO:0000256" key="3">
    <source>
        <dbReference type="ARBA" id="ARBA00023267"/>
    </source>
</evidence>
<protein>
    <recommendedName>
        <fullName evidence="2 4">Biotin carboxyl carrier protein of acetyl-CoA carboxylase</fullName>
    </recommendedName>
</protein>
<reference evidence="6" key="2">
    <citation type="submission" date="2021-04" db="EMBL/GenBank/DDBJ databases">
        <authorList>
            <person name="Gilroy R."/>
        </authorList>
    </citation>
    <scope>NUCLEOTIDE SEQUENCE</scope>
    <source>
        <strain evidence="6">CHK160-9182</strain>
    </source>
</reference>
<evidence type="ECO:0000313" key="7">
    <source>
        <dbReference type="Proteomes" id="UP000823934"/>
    </source>
</evidence>
<dbReference type="InterPro" id="IPR050709">
    <property type="entry name" value="Biotin_Carboxyl_Carrier/Decarb"/>
</dbReference>
<dbReference type="Pfam" id="PF00364">
    <property type="entry name" value="Biotin_lipoyl"/>
    <property type="match status" value="1"/>
</dbReference>
<keyword evidence="4" id="KW-0275">Fatty acid biosynthesis</keyword>
<dbReference type="InterPro" id="IPR000089">
    <property type="entry name" value="Biotin_lipoyl"/>
</dbReference>
<dbReference type="NCBIfam" id="NF005457">
    <property type="entry name" value="PRK07051.1"/>
    <property type="match status" value="1"/>
</dbReference>
<keyword evidence="4" id="KW-0276">Fatty acid metabolism</keyword>
<keyword evidence="3 4" id="KW-0092">Biotin</keyword>
<comment type="function">
    <text evidence="1 4">This protein is a component of the acetyl coenzyme A carboxylase complex; first, biotin carboxylase catalyzes the carboxylation of the carrier protein and then the transcarboxylase transfers the carboxyl group to form malonyl-CoA.</text>
</comment>